<protein>
    <submittedName>
        <fullName evidence="1">Uncharacterized protein</fullName>
    </submittedName>
</protein>
<evidence type="ECO:0000313" key="2">
    <source>
        <dbReference type="Proteomes" id="UP000215914"/>
    </source>
</evidence>
<dbReference type="AlphaFoldDB" id="A0A251U9W7"/>
<reference evidence="2" key="1">
    <citation type="journal article" date="2017" name="Nature">
        <title>The sunflower genome provides insights into oil metabolism, flowering and Asterid evolution.</title>
        <authorList>
            <person name="Badouin H."/>
            <person name="Gouzy J."/>
            <person name="Grassa C.J."/>
            <person name="Murat F."/>
            <person name="Staton S.E."/>
            <person name="Cottret L."/>
            <person name="Lelandais-Briere C."/>
            <person name="Owens G.L."/>
            <person name="Carrere S."/>
            <person name="Mayjonade B."/>
            <person name="Legrand L."/>
            <person name="Gill N."/>
            <person name="Kane N.C."/>
            <person name="Bowers J.E."/>
            <person name="Hubner S."/>
            <person name="Bellec A."/>
            <person name="Berard A."/>
            <person name="Berges H."/>
            <person name="Blanchet N."/>
            <person name="Boniface M.C."/>
            <person name="Brunel D."/>
            <person name="Catrice O."/>
            <person name="Chaidir N."/>
            <person name="Claudel C."/>
            <person name="Donnadieu C."/>
            <person name="Faraut T."/>
            <person name="Fievet G."/>
            <person name="Helmstetter N."/>
            <person name="King M."/>
            <person name="Knapp S.J."/>
            <person name="Lai Z."/>
            <person name="Le Paslier M.C."/>
            <person name="Lippi Y."/>
            <person name="Lorenzon L."/>
            <person name="Mandel J.R."/>
            <person name="Marage G."/>
            <person name="Marchand G."/>
            <person name="Marquand E."/>
            <person name="Bret-Mestries E."/>
            <person name="Morien E."/>
            <person name="Nambeesan S."/>
            <person name="Nguyen T."/>
            <person name="Pegot-Espagnet P."/>
            <person name="Pouilly N."/>
            <person name="Raftis F."/>
            <person name="Sallet E."/>
            <person name="Schiex T."/>
            <person name="Thomas J."/>
            <person name="Vandecasteele C."/>
            <person name="Vares D."/>
            <person name="Vear F."/>
            <person name="Vautrin S."/>
            <person name="Crespi M."/>
            <person name="Mangin B."/>
            <person name="Burke J.M."/>
            <person name="Salse J."/>
            <person name="Munos S."/>
            <person name="Vincourt P."/>
            <person name="Rieseberg L.H."/>
            <person name="Langlade N.B."/>
        </authorList>
    </citation>
    <scope>NUCLEOTIDE SEQUENCE [LARGE SCALE GENOMIC DNA]</scope>
    <source>
        <strain evidence="2">cv. SF193</strain>
    </source>
</reference>
<proteinExistence type="predicted"/>
<dbReference type="Proteomes" id="UP000215914">
    <property type="component" value="Chromosome 8"/>
</dbReference>
<evidence type="ECO:0000313" key="1">
    <source>
        <dbReference type="EMBL" id="OTG19582.1"/>
    </source>
</evidence>
<name>A0A251U9W7_HELAN</name>
<accession>A0A251U9W7</accession>
<gene>
    <name evidence="1" type="ORF">HannXRQ_Chr08g0235721</name>
</gene>
<keyword evidence="2" id="KW-1185">Reference proteome</keyword>
<dbReference type="EMBL" id="CM007897">
    <property type="protein sequence ID" value="OTG19582.1"/>
    <property type="molecule type" value="Genomic_DNA"/>
</dbReference>
<sequence>MNKDPDRRKIIIFNLFSHLHRPDPTLSLTFNLSHLHRPDPDRRPSTLHSFCNIGERYKITQTHSFVLILLPCTTTQLSTVTTFFFPPSTHISNPPTNIENPNFQRGDYGFMGVFEKKKNKVIIEEGYLIGRLVEASNWEAEDKETS</sequence>
<dbReference type="InParanoid" id="A0A251U9W7"/>
<organism evidence="1 2">
    <name type="scientific">Helianthus annuus</name>
    <name type="common">Common sunflower</name>
    <dbReference type="NCBI Taxonomy" id="4232"/>
    <lineage>
        <taxon>Eukaryota</taxon>
        <taxon>Viridiplantae</taxon>
        <taxon>Streptophyta</taxon>
        <taxon>Embryophyta</taxon>
        <taxon>Tracheophyta</taxon>
        <taxon>Spermatophyta</taxon>
        <taxon>Magnoliopsida</taxon>
        <taxon>eudicotyledons</taxon>
        <taxon>Gunneridae</taxon>
        <taxon>Pentapetalae</taxon>
        <taxon>asterids</taxon>
        <taxon>campanulids</taxon>
        <taxon>Asterales</taxon>
        <taxon>Asteraceae</taxon>
        <taxon>Asteroideae</taxon>
        <taxon>Heliantheae alliance</taxon>
        <taxon>Heliantheae</taxon>
        <taxon>Helianthus</taxon>
    </lineage>
</organism>